<feature type="binding site" evidence="4">
    <location>
        <position position="322"/>
    </location>
    <ligand>
        <name>substrate</name>
    </ligand>
</feature>
<dbReference type="FunFam" id="1.20.200.10:FF:000001">
    <property type="entry name" value="Fumarate hydratase, mitochondrial"/>
    <property type="match status" value="1"/>
</dbReference>
<evidence type="ECO:0000256" key="4">
    <source>
        <dbReference type="HAMAP-Rule" id="MF_00743"/>
    </source>
</evidence>
<dbReference type="GO" id="GO:0006106">
    <property type="term" value="P:fumarate metabolic process"/>
    <property type="evidence" value="ECO:0007669"/>
    <property type="project" value="InterPro"/>
</dbReference>
<comment type="caution">
    <text evidence="7">The sequence shown here is derived from an EMBL/GenBank/DDBJ whole genome shotgun (WGS) entry which is preliminary data.</text>
</comment>
<evidence type="ECO:0000256" key="2">
    <source>
        <dbReference type="ARBA" id="ARBA00009084"/>
    </source>
</evidence>
<dbReference type="Gene3D" id="1.20.200.10">
    <property type="entry name" value="Fumarase/aspartase (Central domain)"/>
    <property type="match status" value="1"/>
</dbReference>
<dbReference type="UniPathway" id="UPA00223">
    <property type="reaction ID" value="UER01007"/>
</dbReference>
<gene>
    <name evidence="4" type="primary">fumC</name>
    <name evidence="7" type="ORF">ERJ67_03985</name>
</gene>
<reference evidence="7 8" key="1">
    <citation type="journal article" date="2019" name="mSystems">
        <title>Life at home and on the roam: Genomic adaptions reflect the dual lifestyle of an intracellular, facultative symbiont.</title>
        <authorList>
            <person name="Burgsdorf I."/>
        </authorList>
    </citation>
    <scope>NUCLEOTIDE SEQUENCE [LARGE SCALE GENOMIC DNA]</scope>
    <source>
        <strain evidence="7">277cV</strain>
    </source>
</reference>
<dbReference type="InterPro" id="IPR020557">
    <property type="entry name" value="Fumarate_lyase_CS"/>
</dbReference>
<dbReference type="PROSITE" id="PS00163">
    <property type="entry name" value="FUMARATE_LYASES"/>
    <property type="match status" value="1"/>
</dbReference>
<comment type="miscellaneous">
    <text evidence="4">There are 2 substrate-binding sites: the catalytic A site, and the non-catalytic B site that may play a role in the transfer of substrate or product between the active site and the solvent. Alternatively, the B site may bind allosteric effectors.</text>
</comment>
<dbReference type="InterPro" id="IPR005677">
    <property type="entry name" value="Fum_hydII"/>
</dbReference>
<feature type="binding site" evidence="4">
    <location>
        <begin position="327"/>
        <end position="329"/>
    </location>
    <ligand>
        <name>substrate</name>
    </ligand>
</feature>
<feature type="binding site" evidence="4">
    <location>
        <begin position="101"/>
        <end position="103"/>
    </location>
    <ligand>
        <name>substrate</name>
    </ligand>
</feature>
<dbReference type="Pfam" id="PF00206">
    <property type="entry name" value="Lyase_1"/>
    <property type="match status" value="1"/>
</dbReference>
<keyword evidence="4" id="KW-0816">Tricarboxylic acid cycle</keyword>
<dbReference type="InterPro" id="IPR018951">
    <property type="entry name" value="Fumarase_C_C"/>
</dbReference>
<dbReference type="GO" id="GO:0004333">
    <property type="term" value="F:fumarate hydratase activity"/>
    <property type="evidence" value="ECO:0007669"/>
    <property type="project" value="UniProtKB-UniRule"/>
</dbReference>
<dbReference type="Gene3D" id="1.10.40.30">
    <property type="entry name" value="Fumarase/aspartase (C-terminal domain)"/>
    <property type="match status" value="1"/>
</dbReference>
<dbReference type="InterPro" id="IPR000362">
    <property type="entry name" value="Fumarate_lyase_fam"/>
</dbReference>
<dbReference type="PANTHER" id="PTHR11444">
    <property type="entry name" value="ASPARTATEAMMONIA/ARGININOSUCCINATE/ADENYLOSUCCINATE LYASE"/>
    <property type="match status" value="1"/>
</dbReference>
<name>A0A524RPP9_9CHRO</name>
<dbReference type="InterPro" id="IPR008948">
    <property type="entry name" value="L-Aspartase-like"/>
</dbReference>
<feature type="active site" description="Proton donor/acceptor" evidence="4">
    <location>
        <position position="191"/>
    </location>
</feature>
<evidence type="ECO:0000259" key="6">
    <source>
        <dbReference type="Pfam" id="PF10415"/>
    </source>
</evidence>
<sequence length="470" mass="50499">MQQHQDFREEHDSMGSVRVPADRYWGAQTERARLRFAIGDEAMPLEIIHAIALIKKAAALANRELGVLGDGPCDLIVRVVDELLQGQHDGHFPLHVWQSGSGTQTNMNVNEVIANRACEMAGAALGSKDPVHPNDHVNRSQSTNDVFPSALHLAAGTLVRQRLLPELGQLCDALERKAQAWRGLVKIGRTHLQDAVPLSLGQEVGGWAAQLRSAAARLHHALAEVRCIPLGGTAVGTGLNSPAGYGRQAAAHLSRWTGVDWSVSGNRFALMASHDGLVTLMDQQRLLAAALHRIVNDMRLLGSGPRAGLGELRLPGNEPGSSIMPGKVNPTQCEAVAMATLQLMGDAAVTAMAGAAGQLQMNVYKPLMGFNLIRAGRLLTDCCRSLRQHLVEGLEVDRERLRELCDRSLMLVTALAPEIGYDRAAAIAHHAHAQQLSLRQAALALGAIDADRFDRLVDAQAMAHPHGGST</sequence>
<dbReference type="Gene3D" id="1.10.275.10">
    <property type="entry name" value="Fumarase/aspartase (N-terminal domain)"/>
    <property type="match status" value="1"/>
</dbReference>
<comment type="catalytic activity">
    <reaction evidence="4">
        <text>(S)-malate = fumarate + H2O</text>
        <dbReference type="Rhea" id="RHEA:12460"/>
        <dbReference type="ChEBI" id="CHEBI:15377"/>
        <dbReference type="ChEBI" id="CHEBI:15589"/>
        <dbReference type="ChEBI" id="CHEBI:29806"/>
        <dbReference type="EC" id="4.2.1.2"/>
    </reaction>
</comment>
<feature type="domain" description="Fumarate lyase N-terminal" evidence="5">
    <location>
        <begin position="15"/>
        <end position="345"/>
    </location>
</feature>
<dbReference type="FunFam" id="1.10.40.30:FF:000002">
    <property type="entry name" value="Fumarate hydratase class II"/>
    <property type="match status" value="1"/>
</dbReference>
<feature type="domain" description="Fumarase C C-terminal" evidence="6">
    <location>
        <begin position="411"/>
        <end position="464"/>
    </location>
</feature>
<organism evidence="7 8">
    <name type="scientific">Aphanocapsa feldmannii 277cV</name>
    <dbReference type="NCBI Taxonomy" id="2507553"/>
    <lineage>
        <taxon>Bacteria</taxon>
        <taxon>Bacillati</taxon>
        <taxon>Cyanobacteriota</taxon>
        <taxon>Cyanophyceae</taxon>
        <taxon>Oscillatoriophycideae</taxon>
        <taxon>Chroococcales</taxon>
        <taxon>Microcystaceae</taxon>
        <taxon>Aphanocapsa</taxon>
    </lineage>
</organism>
<evidence type="ECO:0000313" key="7">
    <source>
        <dbReference type="EMBL" id="TGG93784.1"/>
    </source>
</evidence>
<dbReference type="GO" id="GO:0006108">
    <property type="term" value="P:malate metabolic process"/>
    <property type="evidence" value="ECO:0007669"/>
    <property type="project" value="TreeGrafter"/>
</dbReference>
<keyword evidence="3 4" id="KW-0456">Lyase</keyword>
<feature type="binding site" evidence="4">
    <location>
        <position position="190"/>
    </location>
    <ligand>
        <name>substrate</name>
    </ligand>
</feature>
<comment type="catalytic activity">
    <reaction evidence="1">
        <text>L-aspartate = fumarate + NH4(+)</text>
        <dbReference type="Rhea" id="RHEA:16601"/>
        <dbReference type="ChEBI" id="CHEBI:28938"/>
        <dbReference type="ChEBI" id="CHEBI:29806"/>
        <dbReference type="ChEBI" id="CHEBI:29991"/>
        <dbReference type="EC" id="4.3.1.1"/>
    </reaction>
</comment>
<protein>
    <recommendedName>
        <fullName evidence="4">Fumarate hydratase class II</fullName>
        <shortName evidence="4">Fumarase C</shortName>
        <ecNumber evidence="4">4.2.1.2</ecNumber>
    </recommendedName>
    <alternativeName>
        <fullName evidence="4">Aerobic fumarase</fullName>
    </alternativeName>
    <alternativeName>
        <fullName evidence="4">Iron-independent fumarase</fullName>
    </alternativeName>
</protein>
<comment type="pathway">
    <text evidence="4">Carbohydrate metabolism; tricarboxylic acid cycle; (S)-malate from fumarate: step 1/1.</text>
</comment>
<dbReference type="AlphaFoldDB" id="A0A524RPP9"/>
<dbReference type="FunFam" id="1.10.275.10:FF:000001">
    <property type="entry name" value="Fumarate hydratase, mitochondrial"/>
    <property type="match status" value="1"/>
</dbReference>
<comment type="subunit">
    <text evidence="4">Homotetramer.</text>
</comment>
<dbReference type="EMBL" id="SRMO01000050">
    <property type="protein sequence ID" value="TGG93784.1"/>
    <property type="molecule type" value="Genomic_DNA"/>
</dbReference>
<evidence type="ECO:0000256" key="3">
    <source>
        <dbReference type="ARBA" id="ARBA00023239"/>
    </source>
</evidence>
<dbReference type="HAMAP" id="MF_00743">
    <property type="entry name" value="FumaraseC"/>
    <property type="match status" value="1"/>
</dbReference>
<comment type="subcellular location">
    <subcellularLocation>
        <location evidence="4">Cytoplasm</location>
    </subcellularLocation>
</comment>
<dbReference type="InterPro" id="IPR022761">
    <property type="entry name" value="Fumarate_lyase_N"/>
</dbReference>
<feature type="binding site" evidence="4">
    <location>
        <begin position="142"/>
        <end position="144"/>
    </location>
    <ligand>
        <name>substrate</name>
    </ligand>
</feature>
<dbReference type="PANTHER" id="PTHR11444:SF1">
    <property type="entry name" value="FUMARATE HYDRATASE, MITOCHONDRIAL"/>
    <property type="match status" value="1"/>
</dbReference>
<evidence type="ECO:0000313" key="8">
    <source>
        <dbReference type="Proteomes" id="UP000317990"/>
    </source>
</evidence>
<dbReference type="GO" id="GO:0008797">
    <property type="term" value="F:aspartate ammonia-lyase activity"/>
    <property type="evidence" value="ECO:0007669"/>
    <property type="project" value="UniProtKB-EC"/>
</dbReference>
<evidence type="ECO:0000256" key="1">
    <source>
        <dbReference type="ARBA" id="ARBA00001494"/>
    </source>
</evidence>
<proteinExistence type="inferred from homology"/>
<keyword evidence="4" id="KW-0963">Cytoplasm</keyword>
<feature type="binding site" description="in site B" evidence="4">
    <location>
        <begin position="132"/>
        <end position="135"/>
    </location>
    <ligand>
        <name>substrate</name>
    </ligand>
</feature>
<dbReference type="Proteomes" id="UP000317990">
    <property type="component" value="Unassembled WGS sequence"/>
</dbReference>
<dbReference type="GO" id="GO:0005737">
    <property type="term" value="C:cytoplasm"/>
    <property type="evidence" value="ECO:0007669"/>
    <property type="project" value="UniProtKB-SubCell"/>
</dbReference>
<accession>A0A524RPP9</accession>
<dbReference type="InterPro" id="IPR024083">
    <property type="entry name" value="Fumarase/histidase_N"/>
</dbReference>
<dbReference type="Pfam" id="PF10415">
    <property type="entry name" value="FumaraseC_C"/>
    <property type="match status" value="1"/>
</dbReference>
<dbReference type="PRINTS" id="PR00149">
    <property type="entry name" value="FUMRATELYASE"/>
</dbReference>
<feature type="site" description="Important for catalytic activity" evidence="4">
    <location>
        <position position="334"/>
    </location>
</feature>
<dbReference type="SUPFAM" id="SSF48557">
    <property type="entry name" value="L-aspartase-like"/>
    <property type="match status" value="1"/>
</dbReference>
<comment type="similarity">
    <text evidence="2 4">Belongs to the class-II fumarase/aspartase family. Fumarase subfamily.</text>
</comment>
<dbReference type="GO" id="GO:0006099">
    <property type="term" value="P:tricarboxylic acid cycle"/>
    <property type="evidence" value="ECO:0007669"/>
    <property type="project" value="UniProtKB-UniRule"/>
</dbReference>
<comment type="function">
    <text evidence="4">Involved in the TCA cycle. Catalyzes the stereospecific interconversion of fumarate to L-malate.</text>
</comment>
<feature type="active site" evidence="4">
    <location>
        <position position="321"/>
    </location>
</feature>
<dbReference type="EC" id="4.2.1.2" evidence="4"/>
<evidence type="ECO:0000259" key="5">
    <source>
        <dbReference type="Pfam" id="PF00206"/>
    </source>
</evidence>